<comment type="caution">
    <text evidence="2">The sequence shown here is derived from an EMBL/GenBank/DDBJ whole genome shotgun (WGS) entry which is preliminary data.</text>
</comment>
<reference evidence="2 3" key="1">
    <citation type="journal article" date="2016" name="Nat. Commun.">
        <title>Thousands of microbial genomes shed light on interconnected biogeochemical processes in an aquifer system.</title>
        <authorList>
            <person name="Anantharaman K."/>
            <person name="Brown C.T."/>
            <person name="Hug L.A."/>
            <person name="Sharon I."/>
            <person name="Castelle C.J."/>
            <person name="Probst A.J."/>
            <person name="Thomas B.C."/>
            <person name="Singh A."/>
            <person name="Wilkins M.J."/>
            <person name="Karaoz U."/>
            <person name="Brodie E.L."/>
            <person name="Williams K.H."/>
            <person name="Hubbard S.S."/>
            <person name="Banfield J.F."/>
        </authorList>
    </citation>
    <scope>NUCLEOTIDE SEQUENCE [LARGE SCALE GENOMIC DNA]</scope>
</reference>
<evidence type="ECO:0000256" key="1">
    <source>
        <dbReference type="SAM" id="Phobius"/>
    </source>
</evidence>
<evidence type="ECO:0000313" key="2">
    <source>
        <dbReference type="EMBL" id="OGF81810.1"/>
    </source>
</evidence>
<feature type="transmembrane region" description="Helical" evidence="1">
    <location>
        <begin position="142"/>
        <end position="163"/>
    </location>
</feature>
<dbReference type="EMBL" id="MFID01000005">
    <property type="protein sequence ID" value="OGF81810.1"/>
    <property type="molecule type" value="Genomic_DNA"/>
</dbReference>
<keyword evidence="1" id="KW-1133">Transmembrane helix</keyword>
<dbReference type="Proteomes" id="UP000178114">
    <property type="component" value="Unassembled WGS sequence"/>
</dbReference>
<accession>A0A1F5X1S6</accession>
<feature type="transmembrane region" description="Helical" evidence="1">
    <location>
        <begin position="110"/>
        <end position="130"/>
    </location>
</feature>
<gene>
    <name evidence="2" type="ORF">A2930_01450</name>
</gene>
<feature type="transmembrane region" description="Helical" evidence="1">
    <location>
        <begin position="12"/>
        <end position="35"/>
    </location>
</feature>
<feature type="transmembrane region" description="Helical" evidence="1">
    <location>
        <begin position="83"/>
        <end position="104"/>
    </location>
</feature>
<keyword evidence="1" id="KW-0472">Membrane</keyword>
<organism evidence="2 3">
    <name type="scientific">Candidatus Giovannonibacteria bacterium RIFCSPLOWO2_01_FULL_45_34</name>
    <dbReference type="NCBI Taxonomy" id="1798351"/>
    <lineage>
        <taxon>Bacteria</taxon>
        <taxon>Candidatus Giovannoniibacteriota</taxon>
    </lineage>
</organism>
<keyword evidence="1" id="KW-0812">Transmembrane</keyword>
<evidence type="ECO:0000313" key="3">
    <source>
        <dbReference type="Proteomes" id="UP000178114"/>
    </source>
</evidence>
<feature type="transmembrane region" description="Helical" evidence="1">
    <location>
        <begin position="47"/>
        <end position="71"/>
    </location>
</feature>
<sequence>MRILNEVFTVNDLFKVVAMSVTILVLELFTAWYIGTQILPVYLPQGFGALFFFYTLPGQLFMILDSLLFNGAKFLSSFLSVKFTRVTLSALIAGFIFDIGTTLFQSQFTGLNLARFLPLIAGTIIMAFFLRKAYNNLARKRLFYFLAIIFPIIMQISYNYLILYRAAF</sequence>
<protein>
    <submittedName>
        <fullName evidence="2">Uncharacterized protein</fullName>
    </submittedName>
</protein>
<dbReference type="AlphaFoldDB" id="A0A1F5X1S6"/>
<name>A0A1F5X1S6_9BACT</name>
<proteinExistence type="predicted"/>